<proteinExistence type="predicted"/>
<feature type="chain" id="PRO_5012996961" evidence="2">
    <location>
        <begin position="25"/>
        <end position="150"/>
    </location>
</feature>
<evidence type="ECO:0000313" key="3">
    <source>
        <dbReference type="EMBL" id="SHG54459.1"/>
    </source>
</evidence>
<dbReference type="Proteomes" id="UP000189796">
    <property type="component" value="Chromosome I"/>
</dbReference>
<evidence type="ECO:0000313" key="4">
    <source>
        <dbReference type="Proteomes" id="UP000189796"/>
    </source>
</evidence>
<evidence type="ECO:0000256" key="1">
    <source>
        <dbReference type="SAM" id="MobiDB-lite"/>
    </source>
</evidence>
<reference evidence="3 4" key="1">
    <citation type="submission" date="2016-11" db="EMBL/GenBank/DDBJ databases">
        <authorList>
            <person name="Jaros S."/>
            <person name="Januszkiewicz K."/>
            <person name="Wedrychowicz H."/>
        </authorList>
    </citation>
    <scope>NUCLEOTIDE SEQUENCE [LARGE SCALE GENOMIC DNA]</scope>
    <source>
        <strain evidence="3 4">GAS138</strain>
    </source>
</reference>
<accession>A0A1M5KPL0</accession>
<feature type="region of interest" description="Disordered" evidence="1">
    <location>
        <begin position="131"/>
        <end position="150"/>
    </location>
</feature>
<protein>
    <submittedName>
        <fullName evidence="3">Uncharacterized protein</fullName>
    </submittedName>
</protein>
<feature type="signal peptide" evidence="2">
    <location>
        <begin position="1"/>
        <end position="24"/>
    </location>
</feature>
<organism evidence="3 4">
    <name type="scientific">Bradyrhizobium erythrophlei</name>
    <dbReference type="NCBI Taxonomy" id="1437360"/>
    <lineage>
        <taxon>Bacteria</taxon>
        <taxon>Pseudomonadati</taxon>
        <taxon>Pseudomonadota</taxon>
        <taxon>Alphaproteobacteria</taxon>
        <taxon>Hyphomicrobiales</taxon>
        <taxon>Nitrobacteraceae</taxon>
        <taxon>Bradyrhizobium</taxon>
    </lineage>
</organism>
<evidence type="ECO:0000256" key="2">
    <source>
        <dbReference type="SAM" id="SignalP"/>
    </source>
</evidence>
<name>A0A1M5KPL0_9BRAD</name>
<gene>
    <name evidence="3" type="ORF">SAMN05443248_1906</name>
</gene>
<keyword evidence="2" id="KW-0732">Signal</keyword>
<dbReference type="RefSeq" id="WP_245332556.1">
    <property type="nucleotide sequence ID" value="NZ_LT670817.1"/>
</dbReference>
<sequence length="150" mass="16602">MNRHFSRPVLAVVFSLTLTLQAPAETVAATARKWGLIGRWSVDCARPAGRDKSAVLAYELAASDQVVHRRDFGDTQDENPVVSAEVSGDGVLNLRVFFPNFKQTREYGLVKQSDGTMQTTYNRGPDEQYSIKDSKFTANGNPTPALHKCR</sequence>
<dbReference type="EMBL" id="LT670817">
    <property type="protein sequence ID" value="SHG54459.1"/>
    <property type="molecule type" value="Genomic_DNA"/>
</dbReference>
<dbReference type="AlphaFoldDB" id="A0A1M5KPL0"/>